<organism evidence="2 3">
    <name type="scientific">Molossus molossus</name>
    <name type="common">Pallas' mastiff bat</name>
    <name type="synonym">Vespertilio molossus</name>
    <dbReference type="NCBI Taxonomy" id="27622"/>
    <lineage>
        <taxon>Eukaryota</taxon>
        <taxon>Metazoa</taxon>
        <taxon>Chordata</taxon>
        <taxon>Craniata</taxon>
        <taxon>Vertebrata</taxon>
        <taxon>Euteleostomi</taxon>
        <taxon>Mammalia</taxon>
        <taxon>Eutheria</taxon>
        <taxon>Laurasiatheria</taxon>
        <taxon>Chiroptera</taxon>
        <taxon>Yangochiroptera</taxon>
        <taxon>Molossidae</taxon>
        <taxon>Molossus</taxon>
    </lineage>
</organism>
<name>A0A7J8JWE0_MOLMO</name>
<evidence type="ECO:0000256" key="1">
    <source>
        <dbReference type="SAM" id="MobiDB-lite"/>
    </source>
</evidence>
<reference evidence="2 3" key="1">
    <citation type="journal article" date="2020" name="Nature">
        <title>Six reference-quality genomes reveal evolution of bat adaptations.</title>
        <authorList>
            <person name="Jebb D."/>
            <person name="Huang Z."/>
            <person name="Pippel M."/>
            <person name="Hughes G.M."/>
            <person name="Lavrichenko K."/>
            <person name="Devanna P."/>
            <person name="Winkler S."/>
            <person name="Jermiin L.S."/>
            <person name="Skirmuntt E.C."/>
            <person name="Katzourakis A."/>
            <person name="Burkitt-Gray L."/>
            <person name="Ray D.A."/>
            <person name="Sullivan K.A.M."/>
            <person name="Roscito J.G."/>
            <person name="Kirilenko B.M."/>
            <person name="Davalos L.M."/>
            <person name="Corthals A.P."/>
            <person name="Power M.L."/>
            <person name="Jones G."/>
            <person name="Ransome R.D."/>
            <person name="Dechmann D.K.N."/>
            <person name="Locatelli A.G."/>
            <person name="Puechmaille S.J."/>
            <person name="Fedrigo O."/>
            <person name="Jarvis E.D."/>
            <person name="Hiller M."/>
            <person name="Vernes S.C."/>
            <person name="Myers E.W."/>
            <person name="Teeling E.C."/>
        </authorList>
    </citation>
    <scope>NUCLEOTIDE SEQUENCE [LARGE SCALE GENOMIC DNA]</scope>
    <source>
        <strain evidence="2">MMolMol1</strain>
        <tissue evidence="2">Muscle</tissue>
    </source>
</reference>
<sequence>MQFVSIHFKQSFKGRRLREKITTCKGYYNRELHEQISVIGPTEDGLCSPHSSKARMPRPPRSLQQRTDPVPRERCILKSHGQLTNRHHTAGLSEGGDEH</sequence>
<gene>
    <name evidence="2" type="ORF">HJG59_007871</name>
</gene>
<feature type="region of interest" description="Disordered" evidence="1">
    <location>
        <begin position="41"/>
        <end position="99"/>
    </location>
</feature>
<dbReference type="Proteomes" id="UP000550707">
    <property type="component" value="Unassembled WGS sequence"/>
</dbReference>
<dbReference type="AlphaFoldDB" id="A0A7J8JWE0"/>
<proteinExistence type="predicted"/>
<protein>
    <submittedName>
        <fullName evidence="2">Uncharacterized protein</fullName>
    </submittedName>
</protein>
<evidence type="ECO:0000313" key="2">
    <source>
        <dbReference type="EMBL" id="KAF6500831.1"/>
    </source>
</evidence>
<keyword evidence="3" id="KW-1185">Reference proteome</keyword>
<evidence type="ECO:0000313" key="3">
    <source>
        <dbReference type="Proteomes" id="UP000550707"/>
    </source>
</evidence>
<accession>A0A7J8JWE0</accession>
<dbReference type="EMBL" id="JACASF010000001">
    <property type="protein sequence ID" value="KAF6500831.1"/>
    <property type="molecule type" value="Genomic_DNA"/>
</dbReference>
<comment type="caution">
    <text evidence="2">The sequence shown here is derived from an EMBL/GenBank/DDBJ whole genome shotgun (WGS) entry which is preliminary data.</text>
</comment>